<accession>A0A8C2V353</accession>
<evidence type="ECO:0000256" key="4">
    <source>
        <dbReference type="ARBA" id="ARBA00022525"/>
    </source>
</evidence>
<keyword evidence="3" id="KW-0813">Transport</keyword>
<proteinExistence type="inferred from homology"/>
<comment type="similarity">
    <text evidence="2">Belongs to the calycin superfamily. Lipocalin family.</text>
</comment>
<comment type="subcellular location">
    <subcellularLocation>
        <location evidence="1">Secreted</location>
    </subcellularLocation>
</comment>
<organism evidence="10 11">
    <name type="scientific">Chinchilla lanigera</name>
    <name type="common">Long-tailed chinchilla</name>
    <name type="synonym">Chinchilla villidera</name>
    <dbReference type="NCBI Taxonomy" id="34839"/>
    <lineage>
        <taxon>Eukaryota</taxon>
        <taxon>Metazoa</taxon>
        <taxon>Chordata</taxon>
        <taxon>Craniata</taxon>
        <taxon>Vertebrata</taxon>
        <taxon>Euteleostomi</taxon>
        <taxon>Mammalia</taxon>
        <taxon>Eutheria</taxon>
        <taxon>Euarchontoglires</taxon>
        <taxon>Glires</taxon>
        <taxon>Rodentia</taxon>
        <taxon>Hystricomorpha</taxon>
        <taxon>Chinchillidae</taxon>
        <taxon>Chinchilla</taxon>
    </lineage>
</organism>
<dbReference type="Ensembl" id="ENSCLAT00000009548.1">
    <property type="protein sequence ID" value="ENSCLAP00000009419.1"/>
    <property type="gene ID" value="ENSCLAG00000006537.1"/>
</dbReference>
<dbReference type="OrthoDB" id="9664333at2759"/>
<evidence type="ECO:0000313" key="10">
    <source>
        <dbReference type="Ensembl" id="ENSCLAP00000009419.1"/>
    </source>
</evidence>
<evidence type="ECO:0000256" key="1">
    <source>
        <dbReference type="ARBA" id="ARBA00004613"/>
    </source>
</evidence>
<feature type="chain" id="PRO_5034064920" evidence="8">
    <location>
        <begin position="22"/>
        <end position="205"/>
    </location>
</feature>
<dbReference type="GeneID" id="102027218"/>
<evidence type="ECO:0000256" key="6">
    <source>
        <dbReference type="ARBA" id="ARBA00023157"/>
    </source>
</evidence>
<keyword evidence="6" id="KW-1015">Disulfide bond</keyword>
<keyword evidence="7" id="KW-0325">Glycoprotein</keyword>
<dbReference type="AlphaFoldDB" id="A0A8C2V353"/>
<keyword evidence="4" id="KW-0964">Secreted</keyword>
<dbReference type="GeneTree" id="ENSGT01050000244868"/>
<reference evidence="10" key="1">
    <citation type="submission" date="2025-08" db="UniProtKB">
        <authorList>
            <consortium name="Ensembl"/>
        </authorList>
    </citation>
    <scope>IDENTIFICATION</scope>
</reference>
<evidence type="ECO:0000256" key="3">
    <source>
        <dbReference type="ARBA" id="ARBA00022448"/>
    </source>
</evidence>
<dbReference type="OMA" id="RCDTWSY"/>
<dbReference type="GO" id="GO:0036094">
    <property type="term" value="F:small molecule binding"/>
    <property type="evidence" value="ECO:0007669"/>
    <property type="project" value="InterPro"/>
</dbReference>
<feature type="domain" description="Lipocalin/cytosolic fatty-acid binding" evidence="9">
    <location>
        <begin position="40"/>
        <end position="180"/>
    </location>
</feature>
<gene>
    <name evidence="10" type="primary">LCN12</name>
</gene>
<dbReference type="PANTHER" id="PTHR11430">
    <property type="entry name" value="LIPOCALIN"/>
    <property type="match status" value="1"/>
</dbReference>
<dbReference type="Gene3D" id="2.40.128.20">
    <property type="match status" value="1"/>
</dbReference>
<keyword evidence="5 8" id="KW-0732">Signal</keyword>
<protein>
    <submittedName>
        <fullName evidence="10">Lipocalin 12</fullName>
    </submittedName>
</protein>
<dbReference type="GO" id="GO:0005615">
    <property type="term" value="C:extracellular space"/>
    <property type="evidence" value="ECO:0007669"/>
    <property type="project" value="TreeGrafter"/>
</dbReference>
<dbReference type="InterPro" id="IPR012674">
    <property type="entry name" value="Calycin"/>
</dbReference>
<evidence type="ECO:0000256" key="8">
    <source>
        <dbReference type="SAM" id="SignalP"/>
    </source>
</evidence>
<dbReference type="PANTHER" id="PTHR11430:SF12">
    <property type="entry name" value="EPIDIDYMAL-SPECIFIC LIPOCALIN-12"/>
    <property type="match status" value="1"/>
</dbReference>
<reference evidence="10" key="2">
    <citation type="submission" date="2025-09" db="UniProtKB">
        <authorList>
            <consortium name="Ensembl"/>
        </authorList>
    </citation>
    <scope>IDENTIFICATION</scope>
</reference>
<dbReference type="Pfam" id="PF00061">
    <property type="entry name" value="Lipocalin"/>
    <property type="match status" value="1"/>
</dbReference>
<dbReference type="CTD" id="286256"/>
<dbReference type="InterPro" id="IPR002345">
    <property type="entry name" value="Lipocalin"/>
</dbReference>
<sequence length="205" mass="23059">MGPWCTPWLWLCLHGVLQAQALVPLPVQPPLSQFHSEQFQGAWFILGLAGNAFKKQDRPLLNPYTAIFELKNNTHFEVLNSMIRGKHCDTWSYLLMPTPQPARFTVDHGGPSIDTEHVQVVDTNYTSFALMLSHRQAPGQPVIRVSLLGRTWTLPPGTPDKFIRLSKAQGLMEDNIVFLVTGRGRGRGQWSWQTQCSCMTAPPQP</sequence>
<evidence type="ECO:0000256" key="7">
    <source>
        <dbReference type="ARBA" id="ARBA00023180"/>
    </source>
</evidence>
<dbReference type="RefSeq" id="XP_013362096.1">
    <property type="nucleotide sequence ID" value="XM_013506642.1"/>
</dbReference>
<evidence type="ECO:0000256" key="5">
    <source>
        <dbReference type="ARBA" id="ARBA00022729"/>
    </source>
</evidence>
<keyword evidence="11" id="KW-1185">Reference proteome</keyword>
<dbReference type="InterPro" id="IPR000566">
    <property type="entry name" value="Lipocln_cytosolic_FA-bd_dom"/>
</dbReference>
<dbReference type="Proteomes" id="UP000694398">
    <property type="component" value="Unassembled WGS sequence"/>
</dbReference>
<dbReference type="SUPFAM" id="SSF50814">
    <property type="entry name" value="Lipocalins"/>
    <property type="match status" value="1"/>
</dbReference>
<name>A0A8C2V353_CHILA</name>
<feature type="signal peptide" evidence="8">
    <location>
        <begin position="1"/>
        <end position="21"/>
    </location>
</feature>
<evidence type="ECO:0000259" key="9">
    <source>
        <dbReference type="Pfam" id="PF00061"/>
    </source>
</evidence>
<dbReference type="PRINTS" id="PR01275">
    <property type="entry name" value="NGELATINASE"/>
</dbReference>
<evidence type="ECO:0000313" key="11">
    <source>
        <dbReference type="Proteomes" id="UP000694398"/>
    </source>
</evidence>
<dbReference type="InterPro" id="IPR003087">
    <property type="entry name" value="LCN2/LCN12"/>
</dbReference>
<evidence type="ECO:0000256" key="2">
    <source>
        <dbReference type="ARBA" id="ARBA00006889"/>
    </source>
</evidence>